<feature type="transmembrane region" description="Helical" evidence="1">
    <location>
        <begin position="111"/>
        <end position="132"/>
    </location>
</feature>
<dbReference type="Proteomes" id="UP000031278">
    <property type="component" value="Unassembled WGS sequence"/>
</dbReference>
<keyword evidence="1" id="KW-1133">Transmembrane helix</keyword>
<evidence type="ECO:0008006" key="4">
    <source>
        <dbReference type="Google" id="ProtNLM"/>
    </source>
</evidence>
<gene>
    <name evidence="2" type="ORF">RJ45_05965</name>
</gene>
<feature type="transmembrane region" description="Helical" evidence="1">
    <location>
        <begin position="73"/>
        <end position="91"/>
    </location>
</feature>
<evidence type="ECO:0000313" key="3">
    <source>
        <dbReference type="Proteomes" id="UP000031278"/>
    </source>
</evidence>
<accession>A0A0B9G7D0</accession>
<keyword evidence="1" id="KW-0812">Transmembrane</keyword>
<evidence type="ECO:0000256" key="1">
    <source>
        <dbReference type="SAM" id="Phobius"/>
    </source>
</evidence>
<proteinExistence type="predicted"/>
<sequence length="281" mass="31237">MRAWFTLLEKELIEHRIVIRLPLLLLAFAIINFIFVMQGDNVALSIQSSGQGVIDWGVAQGTFAGLVGKLNEVVAGIVYLVLFFIYVPKTVRKEKQEGSLLFWRSMPVSDYQAVAAKLIFALAVIPLIASALMVAADFIVWIMAILWLPQEVMVSWGISFANLISHWFEFLARLGLMSIALFPLGAGLMALSQLTRYPLLAAILTVILFKIAMFQATGSGEAGAVLSEIYGLPFSILTSSSAYTVFSEFGYFSHFIMLVVGVALYWLSCWLRGRDDMLRMM</sequence>
<dbReference type="EMBL" id="JWLZ01000074">
    <property type="protein sequence ID" value="KHT64529.1"/>
    <property type="molecule type" value="Genomic_DNA"/>
</dbReference>
<protein>
    <recommendedName>
        <fullName evidence="4">ABC transporter</fullName>
    </recommendedName>
</protein>
<feature type="transmembrane region" description="Helical" evidence="1">
    <location>
        <begin position="21"/>
        <end position="39"/>
    </location>
</feature>
<name>A0A0B9G7D0_9GAMM</name>
<keyword evidence="1" id="KW-0472">Membrane</keyword>
<reference evidence="2 3" key="1">
    <citation type="submission" date="2014-12" db="EMBL/GenBank/DDBJ databases">
        <title>Genome sequencing of Photobacterium gaetbulicola AD005a.</title>
        <authorList>
            <person name="Adrian T.G.S."/>
            <person name="Chan K.G."/>
        </authorList>
    </citation>
    <scope>NUCLEOTIDE SEQUENCE [LARGE SCALE GENOMIC DNA]</scope>
    <source>
        <strain evidence="2 3">AD005a</strain>
    </source>
</reference>
<feature type="transmembrane region" description="Helical" evidence="1">
    <location>
        <begin position="252"/>
        <end position="271"/>
    </location>
</feature>
<organism evidence="2 3">
    <name type="scientific">Photobacterium gaetbulicola</name>
    <dbReference type="NCBI Taxonomy" id="1295392"/>
    <lineage>
        <taxon>Bacteria</taxon>
        <taxon>Pseudomonadati</taxon>
        <taxon>Pseudomonadota</taxon>
        <taxon>Gammaproteobacteria</taxon>
        <taxon>Vibrionales</taxon>
        <taxon>Vibrionaceae</taxon>
        <taxon>Photobacterium</taxon>
    </lineage>
</organism>
<dbReference type="RefSeq" id="WP_039459628.1">
    <property type="nucleotide sequence ID" value="NZ_JWLZ01000074.1"/>
</dbReference>
<feature type="transmembrane region" description="Helical" evidence="1">
    <location>
        <begin position="170"/>
        <end position="191"/>
    </location>
</feature>
<comment type="caution">
    <text evidence="2">The sequence shown here is derived from an EMBL/GenBank/DDBJ whole genome shotgun (WGS) entry which is preliminary data.</text>
</comment>
<feature type="transmembrane region" description="Helical" evidence="1">
    <location>
        <begin position="197"/>
        <end position="217"/>
    </location>
</feature>
<evidence type="ECO:0000313" key="2">
    <source>
        <dbReference type="EMBL" id="KHT64529.1"/>
    </source>
</evidence>
<dbReference type="AlphaFoldDB" id="A0A0B9G7D0"/>